<comment type="caution">
    <text evidence="2">The sequence shown here is derived from an EMBL/GenBank/DDBJ whole genome shotgun (WGS) entry which is preliminary data.</text>
</comment>
<keyword evidence="1" id="KW-0732">Signal</keyword>
<gene>
    <name evidence="2" type="ORF">ENR64_13745</name>
</gene>
<sequence length="213" mass="21417">MKFQPTFLGAATATVVAIGSLGSATSSQAATLAPGQFTITGENVSQVTGFSNADPGSTFTLNLDLSPLSIADTQGVFAGVTGLTGTPNVAPLLLTVVNSTTFSFSNKVPFITGLKQNGQDIFFDLAEGTLGGFITSSTNYSFGGVVKGILRNNSGSVIADGSLASFDIGSGAGSNRSSITLETVPTPALLPGLVGFGIAALRKRKAIAAESES</sequence>
<feature type="chain" id="PRO_5028422305" evidence="1">
    <location>
        <begin position="30"/>
        <end position="213"/>
    </location>
</feature>
<evidence type="ECO:0000256" key="1">
    <source>
        <dbReference type="SAM" id="SignalP"/>
    </source>
</evidence>
<dbReference type="EMBL" id="DSRU01000203">
    <property type="protein sequence ID" value="HFM98792.1"/>
    <property type="molecule type" value="Genomic_DNA"/>
</dbReference>
<accession>A0A7C3PDS5</accession>
<proteinExistence type="predicted"/>
<evidence type="ECO:0000313" key="2">
    <source>
        <dbReference type="EMBL" id="HFM98792.1"/>
    </source>
</evidence>
<protein>
    <submittedName>
        <fullName evidence="2">PTPA-CTERM sorting domain-containing protein</fullName>
    </submittedName>
</protein>
<organism evidence="2">
    <name type="scientific">Oscillatoriales cyanobacterium SpSt-418</name>
    <dbReference type="NCBI Taxonomy" id="2282169"/>
    <lineage>
        <taxon>Bacteria</taxon>
        <taxon>Bacillati</taxon>
        <taxon>Cyanobacteriota</taxon>
        <taxon>Cyanophyceae</taxon>
        <taxon>Oscillatoriophycideae</taxon>
        <taxon>Oscillatoriales</taxon>
    </lineage>
</organism>
<feature type="signal peptide" evidence="1">
    <location>
        <begin position="1"/>
        <end position="29"/>
    </location>
</feature>
<dbReference type="AlphaFoldDB" id="A0A7C3PDS5"/>
<reference evidence="2" key="1">
    <citation type="journal article" date="2020" name="mSystems">
        <title>Genome- and Community-Level Interaction Insights into Carbon Utilization and Element Cycling Functions of Hydrothermarchaeota in Hydrothermal Sediment.</title>
        <authorList>
            <person name="Zhou Z."/>
            <person name="Liu Y."/>
            <person name="Xu W."/>
            <person name="Pan J."/>
            <person name="Luo Z.H."/>
            <person name="Li M."/>
        </authorList>
    </citation>
    <scope>NUCLEOTIDE SEQUENCE [LARGE SCALE GENOMIC DNA]</scope>
    <source>
        <strain evidence="2">SpSt-418</strain>
    </source>
</reference>
<dbReference type="NCBIfam" id="NF033465">
    <property type="entry name" value="PTPA-CTERM"/>
    <property type="match status" value="1"/>
</dbReference>
<name>A0A7C3PDS5_9CYAN</name>